<protein>
    <submittedName>
        <fullName evidence="2">Uncharacterized protein</fullName>
    </submittedName>
</protein>
<proteinExistence type="predicted"/>
<accession>A0A8J6NEY0</accession>
<keyword evidence="1" id="KW-1133">Transmembrane helix</keyword>
<evidence type="ECO:0000313" key="3">
    <source>
        <dbReference type="Proteomes" id="UP000614424"/>
    </source>
</evidence>
<sequence length="71" mass="7209">MEHTLNKTTANVNEIHEEIAGEGVAQAGIIIILTLAGLIGIWGINCMVGAAAYCGGPGALIRGFITAVTGM</sequence>
<keyword evidence="1" id="KW-0812">Transmembrane</keyword>
<feature type="transmembrane region" description="Helical" evidence="1">
    <location>
        <begin position="29"/>
        <end position="54"/>
    </location>
</feature>
<dbReference type="AlphaFoldDB" id="A0A8J6NEY0"/>
<keyword evidence="1" id="KW-0472">Membrane</keyword>
<evidence type="ECO:0000256" key="1">
    <source>
        <dbReference type="SAM" id="Phobius"/>
    </source>
</evidence>
<reference evidence="2 3" key="1">
    <citation type="submission" date="2020-08" db="EMBL/GenBank/DDBJ databases">
        <title>Bridging the membrane lipid divide: bacteria of the FCB group superphylum have the potential to synthesize archaeal ether lipids.</title>
        <authorList>
            <person name="Villanueva L."/>
            <person name="Von Meijenfeldt F.A.B."/>
            <person name="Westbye A.B."/>
            <person name="Yadav S."/>
            <person name="Hopmans E.C."/>
            <person name="Dutilh B.E."/>
            <person name="Sinninghe Damste J.S."/>
        </authorList>
    </citation>
    <scope>NUCLEOTIDE SEQUENCE [LARGE SCALE GENOMIC DNA]</scope>
    <source>
        <strain evidence="2">NIOZ-UU47</strain>
    </source>
</reference>
<gene>
    <name evidence="2" type="ORF">H8E41_10145</name>
</gene>
<dbReference type="EMBL" id="JACNJZ010000140">
    <property type="protein sequence ID" value="MBC8318255.1"/>
    <property type="molecule type" value="Genomic_DNA"/>
</dbReference>
<name>A0A8J6NEY0_9BACT</name>
<evidence type="ECO:0000313" key="2">
    <source>
        <dbReference type="EMBL" id="MBC8318255.1"/>
    </source>
</evidence>
<comment type="caution">
    <text evidence="2">The sequence shown here is derived from an EMBL/GenBank/DDBJ whole genome shotgun (WGS) entry which is preliminary data.</text>
</comment>
<organism evidence="2 3">
    <name type="scientific">Candidatus Desulfobia pelagia</name>
    <dbReference type="NCBI Taxonomy" id="2841692"/>
    <lineage>
        <taxon>Bacteria</taxon>
        <taxon>Pseudomonadati</taxon>
        <taxon>Thermodesulfobacteriota</taxon>
        <taxon>Desulfobulbia</taxon>
        <taxon>Desulfobulbales</taxon>
        <taxon>Desulfobulbaceae</taxon>
        <taxon>Candidatus Desulfobia</taxon>
    </lineage>
</organism>
<dbReference type="Proteomes" id="UP000614424">
    <property type="component" value="Unassembled WGS sequence"/>
</dbReference>